<gene>
    <name evidence="3" type="ORF">J8380_04965</name>
</gene>
<dbReference type="Gene3D" id="3.90.220.20">
    <property type="entry name" value="DNA methylase specificity domains"/>
    <property type="match status" value="2"/>
</dbReference>
<keyword evidence="4" id="KW-1185">Reference proteome</keyword>
<organism evidence="3 4">
    <name type="scientific">Candidatus Thiothrix anitrata</name>
    <dbReference type="NCBI Taxonomy" id="2823902"/>
    <lineage>
        <taxon>Bacteria</taxon>
        <taxon>Pseudomonadati</taxon>
        <taxon>Pseudomonadota</taxon>
        <taxon>Gammaproteobacteria</taxon>
        <taxon>Thiotrichales</taxon>
        <taxon>Thiotrichaceae</taxon>
        <taxon>Thiothrix</taxon>
    </lineage>
</organism>
<evidence type="ECO:0000256" key="2">
    <source>
        <dbReference type="ARBA" id="ARBA00023125"/>
    </source>
</evidence>
<dbReference type="InterPro" id="IPR051212">
    <property type="entry name" value="Type-I_RE_S_subunit"/>
</dbReference>
<dbReference type="SUPFAM" id="SSF116734">
    <property type="entry name" value="DNA methylase specificity domain"/>
    <property type="match status" value="2"/>
</dbReference>
<accession>A0ABX7X4V8</accession>
<reference evidence="3 4" key="1">
    <citation type="submission" date="2021-04" db="EMBL/GenBank/DDBJ databases">
        <title>Genomics, taxonomy and metabolism of representatives of sulfur bacteria of the genus Thiothrix: Thiothrix fructosivorans QT, Thiothrix unzii A1T and three new species, Thiothrix subterranea sp. nov., Thiothrix litoralis sp. nov. and 'Candidatus Thiothrix anitrata' sp. nov.</title>
        <authorList>
            <person name="Ravin N.V."/>
            <person name="Smolyakov D."/>
            <person name="Rudenko T.S."/>
            <person name="Mardanov A.V."/>
            <person name="Beletsky A.V."/>
            <person name="Markov N.D."/>
            <person name="Fomenkov A.I."/>
            <person name="Roberts R.J."/>
            <person name="Karnachuk O.V."/>
            <person name="Novikov A."/>
            <person name="Grabovich M.Y."/>
        </authorList>
    </citation>
    <scope>NUCLEOTIDE SEQUENCE [LARGE SCALE GENOMIC DNA]</scope>
    <source>
        <strain evidence="3 4">A52</strain>
    </source>
</reference>
<evidence type="ECO:0000313" key="3">
    <source>
        <dbReference type="EMBL" id="QTR50921.1"/>
    </source>
</evidence>
<name>A0ABX7X4V8_9GAMM</name>
<keyword evidence="3" id="KW-0378">Hydrolase</keyword>
<dbReference type="CDD" id="cd16961">
    <property type="entry name" value="RMtype1_S_TRD-CR_like"/>
    <property type="match status" value="1"/>
</dbReference>
<sequence>MNTFPKYETYKNSGIEWLGKIPDSWELTKLGTCLTLVSKKNRADLPLLSITREQGVIERDIEDAESNHNFIPDDLSGYKVLEQGQFGMNKMKAWQGSYGVSKHTGIVSPAYFVFDFAKVIDPIFFNWAIRSKLYVSYFGSASDGVRIGQWDLSKSRMKAIPFLLPSPEEQTAIAHFLDQKTAQIDAAIVIKEQQIALLKERKQILIQQAVTQGLDPTVPMKDSGVEWIEEIPAHWEMKKVKHLFRMIMESSEKNNNHELLSVYTDIGVKPRRELEERGNKASTTDGYWFVKKGDIVVNKLLAWMGAIGLSEYDGVTSPAYDILRPKVEMNGYFYHFLFRSDFCSSELKRHSRGIMDMRLRLYFDKFGLVEVPYPSATEQNKIIDFLNINLIKMDEGIDLIKQQIEKLREYKTTLINSAVTGKIRVTNNAVDVSI</sequence>
<proteinExistence type="predicted"/>
<evidence type="ECO:0000313" key="4">
    <source>
        <dbReference type="Proteomes" id="UP000672027"/>
    </source>
</evidence>
<dbReference type="InterPro" id="IPR044946">
    <property type="entry name" value="Restrct_endonuc_typeI_TRD_sf"/>
</dbReference>
<keyword evidence="3" id="KW-0540">Nuclease</keyword>
<evidence type="ECO:0000256" key="1">
    <source>
        <dbReference type="ARBA" id="ARBA00022747"/>
    </source>
</evidence>
<dbReference type="Gene3D" id="1.10.287.1120">
    <property type="entry name" value="Bipartite methylase S protein"/>
    <property type="match status" value="1"/>
</dbReference>
<keyword evidence="1" id="KW-0680">Restriction system</keyword>
<dbReference type="EMBL" id="CP072800">
    <property type="protein sequence ID" value="QTR50921.1"/>
    <property type="molecule type" value="Genomic_DNA"/>
</dbReference>
<dbReference type="Proteomes" id="UP000672027">
    <property type="component" value="Chromosome"/>
</dbReference>
<dbReference type="GO" id="GO:0004519">
    <property type="term" value="F:endonuclease activity"/>
    <property type="evidence" value="ECO:0007669"/>
    <property type="project" value="UniProtKB-KW"/>
</dbReference>
<protein>
    <submittedName>
        <fullName evidence="3">Restriction endonuclease subunit S</fullName>
    </submittedName>
</protein>
<dbReference type="PANTHER" id="PTHR43140">
    <property type="entry name" value="TYPE-1 RESTRICTION ENZYME ECOKI SPECIFICITY PROTEIN"/>
    <property type="match status" value="1"/>
</dbReference>
<keyword evidence="2" id="KW-0238">DNA-binding</keyword>
<dbReference type="RefSeq" id="WP_210228879.1">
    <property type="nucleotide sequence ID" value="NZ_CP072800.1"/>
</dbReference>
<keyword evidence="3" id="KW-0255">Endonuclease</keyword>
<dbReference type="PANTHER" id="PTHR43140:SF1">
    <property type="entry name" value="TYPE I RESTRICTION ENZYME ECOKI SPECIFICITY SUBUNIT"/>
    <property type="match status" value="1"/>
</dbReference>